<dbReference type="SMART" id="SM00086">
    <property type="entry name" value="PAC"/>
    <property type="match status" value="1"/>
</dbReference>
<proteinExistence type="predicted"/>
<evidence type="ECO:0000256" key="5">
    <source>
        <dbReference type="ARBA" id="ARBA00022777"/>
    </source>
</evidence>
<dbReference type="InterPro" id="IPR004358">
    <property type="entry name" value="Sig_transdc_His_kin-like_C"/>
</dbReference>
<evidence type="ECO:0000256" key="2">
    <source>
        <dbReference type="ARBA" id="ARBA00012438"/>
    </source>
</evidence>
<dbReference type="InterPro" id="IPR036890">
    <property type="entry name" value="HATPase_C_sf"/>
</dbReference>
<dbReference type="Pfam" id="PF02518">
    <property type="entry name" value="HATPase_c"/>
    <property type="match status" value="1"/>
</dbReference>
<dbReference type="InterPro" id="IPR000700">
    <property type="entry name" value="PAS-assoc_C"/>
</dbReference>
<dbReference type="STRING" id="1736674.APS56_03315"/>
<dbReference type="AlphaFoldDB" id="A0A0P0D2W0"/>
<keyword evidence="4" id="KW-0808">Transferase</keyword>
<evidence type="ECO:0000313" key="8">
    <source>
        <dbReference type="EMBL" id="ALJ04231.1"/>
    </source>
</evidence>
<keyword evidence="9" id="KW-1185">Reference proteome</keyword>
<feature type="domain" description="Histidine kinase" evidence="6">
    <location>
        <begin position="165"/>
        <end position="383"/>
    </location>
</feature>
<comment type="catalytic activity">
    <reaction evidence="1">
        <text>ATP + protein L-histidine = ADP + protein N-phospho-L-histidine.</text>
        <dbReference type="EC" id="2.7.13.3"/>
    </reaction>
</comment>
<dbReference type="Gene3D" id="3.30.450.20">
    <property type="entry name" value="PAS domain"/>
    <property type="match status" value="1"/>
</dbReference>
<dbReference type="SUPFAM" id="SSF55785">
    <property type="entry name" value="PYP-like sensor domain (PAS domain)"/>
    <property type="match status" value="1"/>
</dbReference>
<dbReference type="CDD" id="cd00130">
    <property type="entry name" value="PAS"/>
    <property type="match status" value="1"/>
</dbReference>
<feature type="domain" description="PAC" evidence="7">
    <location>
        <begin position="98"/>
        <end position="151"/>
    </location>
</feature>
<dbReference type="SUPFAM" id="SSF55874">
    <property type="entry name" value="ATPase domain of HSP90 chaperone/DNA topoisomerase II/histidine kinase"/>
    <property type="match status" value="1"/>
</dbReference>
<dbReference type="InterPro" id="IPR013655">
    <property type="entry name" value="PAS_fold_3"/>
</dbReference>
<dbReference type="PANTHER" id="PTHR43304:SF1">
    <property type="entry name" value="PAC DOMAIN-CONTAINING PROTEIN"/>
    <property type="match status" value="1"/>
</dbReference>
<dbReference type="Proteomes" id="UP000057981">
    <property type="component" value="Chromosome"/>
</dbReference>
<evidence type="ECO:0000256" key="4">
    <source>
        <dbReference type="ARBA" id="ARBA00022679"/>
    </source>
</evidence>
<dbReference type="Gene3D" id="3.30.565.10">
    <property type="entry name" value="Histidine kinase-like ATPase, C-terminal domain"/>
    <property type="match status" value="1"/>
</dbReference>
<dbReference type="InterPro" id="IPR005467">
    <property type="entry name" value="His_kinase_dom"/>
</dbReference>
<name>A0A0P0D2W0_9FLAO</name>
<gene>
    <name evidence="8" type="ORF">APS56_03315</name>
</gene>
<sequence>MTDILDKTYIINDIVDVNSNLNYDKFTSQFALENSNIGVWDFHLKTNTVHYSKEAKEVLCIEDNKYAAFNWKKIIHPDDFENLITVLKKHYDGEIPYYISEHRIVCYNGKHKWVKDSGRVIERDELGNPLRIIGTVCDISERKERELEIVQNLDIITNQNNRLQNFAHIVTHNLKEYTGNFESLLEFYDEAETIEEKNELINHLKTVSNSLSKTIVNLNEIVSKQSARKIEREKLNIYQCMEDTFKIMDLEIANKKAIIINKVNPQINIYANRSYMESIIQNLASNALKYSHPKRKPILNIDSHLSEDEILTITVTDNGIGVDLNKYGNDIFGLYRTFHGNENAEGVGLYLTKSQIETLGGKIEIKSEVNIGTTFTITMNIKNPE</sequence>
<dbReference type="OrthoDB" id="5522855at2"/>
<dbReference type="EMBL" id="CP012898">
    <property type="protein sequence ID" value="ALJ04231.1"/>
    <property type="molecule type" value="Genomic_DNA"/>
</dbReference>
<dbReference type="NCBIfam" id="TIGR00229">
    <property type="entry name" value="sensory_box"/>
    <property type="match status" value="1"/>
</dbReference>
<accession>A0A0P0D2W0</accession>
<evidence type="ECO:0000256" key="1">
    <source>
        <dbReference type="ARBA" id="ARBA00000085"/>
    </source>
</evidence>
<dbReference type="PROSITE" id="PS50113">
    <property type="entry name" value="PAC"/>
    <property type="match status" value="1"/>
</dbReference>
<reference evidence="8 9" key="1">
    <citation type="submission" date="2015-10" db="EMBL/GenBank/DDBJ databases">
        <authorList>
            <person name="Gilbert D.G."/>
        </authorList>
    </citation>
    <scope>NUCLEOTIDE SEQUENCE [LARGE SCALE GENOMIC DNA]</scope>
    <source>
        <strain evidence="9">HZ-22</strain>
    </source>
</reference>
<dbReference type="EC" id="2.7.13.3" evidence="2"/>
<dbReference type="InterPro" id="IPR003594">
    <property type="entry name" value="HATPase_dom"/>
</dbReference>
<dbReference type="RefSeq" id="WP_054724751.1">
    <property type="nucleotide sequence ID" value="NZ_CP012898.1"/>
</dbReference>
<organism evidence="8 9">
    <name type="scientific">Pseudalgibacter alginicilyticus</name>
    <dbReference type="NCBI Taxonomy" id="1736674"/>
    <lineage>
        <taxon>Bacteria</taxon>
        <taxon>Pseudomonadati</taxon>
        <taxon>Bacteroidota</taxon>
        <taxon>Flavobacteriia</taxon>
        <taxon>Flavobacteriales</taxon>
        <taxon>Flavobacteriaceae</taxon>
        <taxon>Pseudalgibacter</taxon>
    </lineage>
</organism>
<protein>
    <recommendedName>
        <fullName evidence="2">histidine kinase</fullName>
        <ecNumber evidence="2">2.7.13.3</ecNumber>
    </recommendedName>
</protein>
<evidence type="ECO:0000259" key="6">
    <source>
        <dbReference type="PROSITE" id="PS50109"/>
    </source>
</evidence>
<dbReference type="InterPro" id="IPR000014">
    <property type="entry name" value="PAS"/>
</dbReference>
<dbReference type="InterPro" id="IPR052162">
    <property type="entry name" value="Sensor_kinase/Photoreceptor"/>
</dbReference>
<dbReference type="PANTHER" id="PTHR43304">
    <property type="entry name" value="PHYTOCHROME-LIKE PROTEIN CPH1"/>
    <property type="match status" value="1"/>
</dbReference>
<evidence type="ECO:0000313" key="9">
    <source>
        <dbReference type="Proteomes" id="UP000057981"/>
    </source>
</evidence>
<dbReference type="KEGG" id="ahz:APS56_03315"/>
<keyword evidence="3" id="KW-0597">Phosphoprotein</keyword>
<evidence type="ECO:0000259" key="7">
    <source>
        <dbReference type="PROSITE" id="PS50113"/>
    </source>
</evidence>
<dbReference type="InterPro" id="IPR001610">
    <property type="entry name" value="PAC"/>
</dbReference>
<dbReference type="InterPro" id="IPR035965">
    <property type="entry name" value="PAS-like_dom_sf"/>
</dbReference>
<dbReference type="Pfam" id="PF08447">
    <property type="entry name" value="PAS_3"/>
    <property type="match status" value="1"/>
</dbReference>
<dbReference type="GO" id="GO:0004673">
    <property type="term" value="F:protein histidine kinase activity"/>
    <property type="evidence" value="ECO:0007669"/>
    <property type="project" value="UniProtKB-EC"/>
</dbReference>
<dbReference type="SMART" id="SM00387">
    <property type="entry name" value="HATPase_c"/>
    <property type="match status" value="1"/>
</dbReference>
<keyword evidence="5" id="KW-0418">Kinase</keyword>
<dbReference type="PRINTS" id="PR00344">
    <property type="entry name" value="BCTRLSENSOR"/>
</dbReference>
<evidence type="ECO:0000256" key="3">
    <source>
        <dbReference type="ARBA" id="ARBA00022553"/>
    </source>
</evidence>
<dbReference type="PROSITE" id="PS50109">
    <property type="entry name" value="HIS_KIN"/>
    <property type="match status" value="1"/>
</dbReference>